<feature type="transmembrane region" description="Helical" evidence="7">
    <location>
        <begin position="342"/>
        <end position="362"/>
    </location>
</feature>
<evidence type="ECO:0000313" key="11">
    <source>
        <dbReference type="Proteomes" id="UP000593892"/>
    </source>
</evidence>
<protein>
    <submittedName>
        <fullName evidence="10">ABC transporter permease</fullName>
    </submittedName>
</protein>
<name>A0A7S7NX40_PALFE</name>
<feature type="transmembrane region" description="Helical" evidence="7">
    <location>
        <begin position="794"/>
        <end position="814"/>
    </location>
</feature>
<dbReference type="GO" id="GO:0022857">
    <property type="term" value="F:transmembrane transporter activity"/>
    <property type="evidence" value="ECO:0007669"/>
    <property type="project" value="TreeGrafter"/>
</dbReference>
<proteinExistence type="inferred from homology"/>
<dbReference type="KEGG" id="pfer:IRI77_16110"/>
<gene>
    <name evidence="10" type="ORF">IRI77_16110</name>
</gene>
<dbReference type="Pfam" id="PF02687">
    <property type="entry name" value="FtsX"/>
    <property type="match status" value="2"/>
</dbReference>
<dbReference type="NCBIfam" id="NF038403">
    <property type="entry name" value="perm_prefix_1"/>
    <property type="match status" value="1"/>
</dbReference>
<evidence type="ECO:0000259" key="8">
    <source>
        <dbReference type="Pfam" id="PF02687"/>
    </source>
</evidence>
<feature type="domain" description="MacB-like periplasmic core" evidence="9">
    <location>
        <begin position="498"/>
        <end position="702"/>
    </location>
</feature>
<evidence type="ECO:0000256" key="4">
    <source>
        <dbReference type="ARBA" id="ARBA00022989"/>
    </source>
</evidence>
<keyword evidence="11" id="KW-1185">Reference proteome</keyword>
<feature type="transmembrane region" description="Helical" evidence="7">
    <location>
        <begin position="489"/>
        <end position="509"/>
    </location>
</feature>
<feature type="transmembrane region" description="Helical" evidence="7">
    <location>
        <begin position="735"/>
        <end position="759"/>
    </location>
</feature>
<dbReference type="InterPro" id="IPR003838">
    <property type="entry name" value="ABC3_permease_C"/>
</dbReference>
<sequence>MIPTNWLMRLFRRRSIEAEMHEELEFHRDARIAHLVAQGATRAEAERRARLEFGAAGHYQEECRAALGYRLLDELRSDVRYTVRGLRKSPGFFAASITILALAIGANSVLFTLFNSFVVKPLAVPGAERHFDLNGRNSEARRISSWTVPEMRLLASGASAQVESLYSYSTFQVLMVKPVQRQVLVSTVSADYFQVLGANARLGRTFGIKEDRLPLVVLSDSGWRKLFGGDPNVIGQSVRVLSTAFTIAGVMAPEFTGTEPAVPEFWTPTGSFPLLRLREPGSPVSRFDVSGFLRPGVSLSQAQSALLSVASHLDRPEEERVTALELQPRPSLFPRNEDVSTASGLVFAAFLIVLLIACANLANLHLARAASRTHEIAMRLSLGASRWRIIRQLLTESACIGILGALAAIALAAFGIRQVQDYLFSSMMGIGIALLPVTLDWRVFSYTAALGLIAGIAFGLLPAIEATAPSLTASTKREGRMRPRRLRGLLIGGQIAASLVLLILAGVLVRNIRQLDSVATGYNLDNVLDLKVDQLSPGLIDRLSRLDSIASLSAVSRVPLYGRLDLHGAMVDGKSTSVAFNQVDQRYFETLAVPVMEGRGFTRNEAETRARVTVISSATARKLWPGVTSAVGKSVELTADPGDEGGTAGRYEVIGVVPNLVSGWLFEGADPTAVYLPASAGARGVSSIMVRVNGNPVAAAAALRTACAESTQTPVGCEPASLRQVASLQRFPFQAAAAVAGVLGLLALLLTGVGLYGVVNYAVMQRRKEFGIHVALGASPRQVMTRTVAEAGRYVSGGLLAGLPICLVLSKLAASSVFAVKTFDPWAYTSVPVLLMLISLLACLGPARRAARLDPMRSLRED</sequence>
<keyword evidence="3 7" id="KW-0812">Transmembrane</keyword>
<dbReference type="EMBL" id="CP063849">
    <property type="protein sequence ID" value="QOY91411.1"/>
    <property type="molecule type" value="Genomic_DNA"/>
</dbReference>
<dbReference type="Pfam" id="PF12704">
    <property type="entry name" value="MacB_PCD"/>
    <property type="match status" value="2"/>
</dbReference>
<evidence type="ECO:0000256" key="6">
    <source>
        <dbReference type="ARBA" id="ARBA00038076"/>
    </source>
</evidence>
<organism evidence="10 11">
    <name type="scientific">Paludibaculum fermentans</name>
    <dbReference type="NCBI Taxonomy" id="1473598"/>
    <lineage>
        <taxon>Bacteria</taxon>
        <taxon>Pseudomonadati</taxon>
        <taxon>Acidobacteriota</taxon>
        <taxon>Terriglobia</taxon>
        <taxon>Bryobacterales</taxon>
        <taxon>Bryobacteraceae</taxon>
        <taxon>Paludibaculum</taxon>
    </lineage>
</organism>
<dbReference type="RefSeq" id="WP_194453065.1">
    <property type="nucleotide sequence ID" value="NZ_CP063849.1"/>
</dbReference>
<feature type="transmembrane region" description="Helical" evidence="7">
    <location>
        <begin position="393"/>
        <end position="416"/>
    </location>
</feature>
<dbReference type="InterPro" id="IPR050250">
    <property type="entry name" value="Macrolide_Exporter_MacB"/>
</dbReference>
<dbReference type="InterPro" id="IPR047928">
    <property type="entry name" value="Perm_prefix_1"/>
</dbReference>
<feature type="transmembrane region" description="Helical" evidence="7">
    <location>
        <begin position="826"/>
        <end position="847"/>
    </location>
</feature>
<feature type="domain" description="ABC3 transporter permease C-terminal" evidence="8">
    <location>
        <begin position="348"/>
        <end position="467"/>
    </location>
</feature>
<dbReference type="NCBIfam" id="TIGR03434">
    <property type="entry name" value="ADOP"/>
    <property type="match status" value="1"/>
</dbReference>
<dbReference type="AlphaFoldDB" id="A0A7S7NX40"/>
<dbReference type="PANTHER" id="PTHR30572:SF4">
    <property type="entry name" value="ABC TRANSPORTER PERMEASE YTRF"/>
    <property type="match status" value="1"/>
</dbReference>
<comment type="similarity">
    <text evidence="6">Belongs to the ABC-4 integral membrane protein family.</text>
</comment>
<feature type="transmembrane region" description="Helical" evidence="7">
    <location>
        <begin position="443"/>
        <end position="468"/>
    </location>
</feature>
<feature type="transmembrane region" description="Helical" evidence="7">
    <location>
        <begin position="92"/>
        <end position="114"/>
    </location>
</feature>
<accession>A0A7S7NX40</accession>
<dbReference type="PANTHER" id="PTHR30572">
    <property type="entry name" value="MEMBRANE COMPONENT OF TRANSPORTER-RELATED"/>
    <property type="match status" value="1"/>
</dbReference>
<dbReference type="GO" id="GO:0005886">
    <property type="term" value="C:plasma membrane"/>
    <property type="evidence" value="ECO:0007669"/>
    <property type="project" value="UniProtKB-SubCell"/>
</dbReference>
<evidence type="ECO:0000256" key="7">
    <source>
        <dbReference type="SAM" id="Phobius"/>
    </source>
</evidence>
<keyword evidence="4 7" id="KW-1133">Transmembrane helix</keyword>
<evidence type="ECO:0000259" key="9">
    <source>
        <dbReference type="Pfam" id="PF12704"/>
    </source>
</evidence>
<feature type="domain" description="ABC3 transporter permease C-terminal" evidence="8">
    <location>
        <begin position="742"/>
        <end position="855"/>
    </location>
</feature>
<evidence type="ECO:0000256" key="5">
    <source>
        <dbReference type="ARBA" id="ARBA00023136"/>
    </source>
</evidence>
<evidence type="ECO:0000313" key="10">
    <source>
        <dbReference type="EMBL" id="QOY91411.1"/>
    </source>
</evidence>
<feature type="domain" description="MacB-like periplasmic core" evidence="9">
    <location>
        <begin position="96"/>
        <end position="306"/>
    </location>
</feature>
<evidence type="ECO:0000256" key="2">
    <source>
        <dbReference type="ARBA" id="ARBA00022475"/>
    </source>
</evidence>
<evidence type="ECO:0000256" key="1">
    <source>
        <dbReference type="ARBA" id="ARBA00004651"/>
    </source>
</evidence>
<keyword evidence="5 7" id="KW-0472">Membrane</keyword>
<reference evidence="10 11" key="1">
    <citation type="submission" date="2020-10" db="EMBL/GenBank/DDBJ databases">
        <title>Complete genome sequence of Paludibaculum fermentans P105T, a facultatively anaerobic acidobacterium capable of dissimilatory Fe(III) reduction.</title>
        <authorList>
            <person name="Dedysh S.N."/>
            <person name="Beletsky A.V."/>
            <person name="Kulichevskaya I.S."/>
            <person name="Mardanov A.V."/>
            <person name="Ravin N.V."/>
        </authorList>
    </citation>
    <scope>NUCLEOTIDE SEQUENCE [LARGE SCALE GENOMIC DNA]</scope>
    <source>
        <strain evidence="10 11">P105</strain>
    </source>
</reference>
<comment type="subcellular location">
    <subcellularLocation>
        <location evidence="1">Cell membrane</location>
        <topology evidence="1">Multi-pass membrane protein</topology>
    </subcellularLocation>
</comment>
<dbReference type="Proteomes" id="UP000593892">
    <property type="component" value="Chromosome"/>
</dbReference>
<evidence type="ECO:0000256" key="3">
    <source>
        <dbReference type="ARBA" id="ARBA00022692"/>
    </source>
</evidence>
<dbReference type="InterPro" id="IPR017800">
    <property type="entry name" value="ADOP"/>
</dbReference>
<dbReference type="InterPro" id="IPR025857">
    <property type="entry name" value="MacB_PCD"/>
</dbReference>
<keyword evidence="2" id="KW-1003">Cell membrane</keyword>